<evidence type="ECO:0000259" key="1">
    <source>
        <dbReference type="Pfam" id="PF02627"/>
    </source>
</evidence>
<reference evidence="2" key="1">
    <citation type="journal article" date="2014" name="Front. Microbiol.">
        <title>High frequency of phylogenetically diverse reductive dehalogenase-homologous genes in deep subseafloor sedimentary metagenomes.</title>
        <authorList>
            <person name="Kawai M."/>
            <person name="Futagami T."/>
            <person name="Toyoda A."/>
            <person name="Takaki Y."/>
            <person name="Nishi S."/>
            <person name="Hori S."/>
            <person name="Arai W."/>
            <person name="Tsubouchi T."/>
            <person name="Morono Y."/>
            <person name="Uchiyama I."/>
            <person name="Ito T."/>
            <person name="Fujiyama A."/>
            <person name="Inagaki F."/>
            <person name="Takami H."/>
        </authorList>
    </citation>
    <scope>NUCLEOTIDE SEQUENCE</scope>
    <source>
        <strain evidence="2">Expedition CK06-06</strain>
    </source>
</reference>
<accession>X1JGF5</accession>
<dbReference type="PANTHER" id="PTHR33930:SF2">
    <property type="entry name" value="BLR3452 PROTEIN"/>
    <property type="match status" value="1"/>
</dbReference>
<dbReference type="GO" id="GO:0051920">
    <property type="term" value="F:peroxiredoxin activity"/>
    <property type="evidence" value="ECO:0007669"/>
    <property type="project" value="InterPro"/>
</dbReference>
<dbReference type="SUPFAM" id="SSF69118">
    <property type="entry name" value="AhpD-like"/>
    <property type="match status" value="1"/>
</dbReference>
<feature type="domain" description="Carboxymuconolactone decarboxylase-like" evidence="1">
    <location>
        <begin position="7"/>
        <end position="85"/>
    </location>
</feature>
<sequence>MRSKDSPDYLRNFMSFYDSTVRKGALTEKTKELISIALAMTSHCLPCIALHVYNAIEFGATKQEILETAEVAVLMGGSPVFVYIKHVIDACDEFGVE</sequence>
<dbReference type="InterPro" id="IPR004675">
    <property type="entry name" value="AhpD_core"/>
</dbReference>
<evidence type="ECO:0000313" key="2">
    <source>
        <dbReference type="EMBL" id="GAH93062.1"/>
    </source>
</evidence>
<proteinExistence type="predicted"/>
<organism evidence="2">
    <name type="scientific">marine sediment metagenome</name>
    <dbReference type="NCBI Taxonomy" id="412755"/>
    <lineage>
        <taxon>unclassified sequences</taxon>
        <taxon>metagenomes</taxon>
        <taxon>ecological metagenomes</taxon>
    </lineage>
</organism>
<dbReference type="InterPro" id="IPR003779">
    <property type="entry name" value="CMD-like"/>
</dbReference>
<protein>
    <recommendedName>
        <fullName evidence="1">Carboxymuconolactone decarboxylase-like domain-containing protein</fullName>
    </recommendedName>
</protein>
<dbReference type="NCBIfam" id="TIGR00778">
    <property type="entry name" value="ahpD_dom"/>
    <property type="match status" value="1"/>
</dbReference>
<gene>
    <name evidence="2" type="ORF">S03H2_70364</name>
</gene>
<dbReference type="Gene3D" id="1.20.1290.10">
    <property type="entry name" value="AhpD-like"/>
    <property type="match status" value="1"/>
</dbReference>
<dbReference type="InterPro" id="IPR029032">
    <property type="entry name" value="AhpD-like"/>
</dbReference>
<dbReference type="AlphaFoldDB" id="X1JGF5"/>
<name>X1JGF5_9ZZZZ</name>
<dbReference type="PANTHER" id="PTHR33930">
    <property type="entry name" value="ALKYL HYDROPEROXIDE REDUCTASE AHPD"/>
    <property type="match status" value="1"/>
</dbReference>
<dbReference type="Pfam" id="PF02627">
    <property type="entry name" value="CMD"/>
    <property type="match status" value="1"/>
</dbReference>
<dbReference type="EMBL" id="BARU01046738">
    <property type="protein sequence ID" value="GAH93062.1"/>
    <property type="molecule type" value="Genomic_DNA"/>
</dbReference>
<comment type="caution">
    <text evidence="2">The sequence shown here is derived from an EMBL/GenBank/DDBJ whole genome shotgun (WGS) entry which is preliminary data.</text>
</comment>